<evidence type="ECO:0000259" key="3">
    <source>
        <dbReference type="SMART" id="SM00458"/>
    </source>
</evidence>
<dbReference type="AlphaFoldDB" id="A0AAD9FNA7"/>
<feature type="chain" id="PRO_5042230969" evidence="2">
    <location>
        <begin position="18"/>
        <end position="345"/>
    </location>
</feature>
<name>A0AAD9FNA7_PAPLA</name>
<organism evidence="4 5">
    <name type="scientific">Papiliotrema laurentii</name>
    <name type="common">Cryptococcus laurentii</name>
    <dbReference type="NCBI Taxonomy" id="5418"/>
    <lineage>
        <taxon>Eukaryota</taxon>
        <taxon>Fungi</taxon>
        <taxon>Dikarya</taxon>
        <taxon>Basidiomycota</taxon>
        <taxon>Agaricomycotina</taxon>
        <taxon>Tremellomycetes</taxon>
        <taxon>Tremellales</taxon>
        <taxon>Rhynchogastremaceae</taxon>
        <taxon>Papiliotrema</taxon>
    </lineage>
</organism>
<comment type="caution">
    <text evidence="4">The sequence shown here is derived from an EMBL/GenBank/DDBJ whole genome shotgun (WGS) entry which is preliminary data.</text>
</comment>
<reference evidence="4" key="1">
    <citation type="submission" date="2023-02" db="EMBL/GenBank/DDBJ databases">
        <title>Identification and recombinant expression of a fungal hydrolase from Papiliotrema laurentii that hydrolyzes apple cutin and clears colloidal polyester polyurethane.</title>
        <authorList>
            <consortium name="DOE Joint Genome Institute"/>
            <person name="Roman V.A."/>
            <person name="Bojanowski C."/>
            <person name="Crable B.R."/>
            <person name="Wagner D.N."/>
            <person name="Hung C.S."/>
            <person name="Nadeau L.J."/>
            <person name="Schratz L."/>
            <person name="Haridas S."/>
            <person name="Pangilinan J."/>
            <person name="Lipzen A."/>
            <person name="Na H."/>
            <person name="Yan M."/>
            <person name="Ng V."/>
            <person name="Grigoriev I.V."/>
            <person name="Spatafora J.W."/>
            <person name="Barlow D."/>
            <person name="Biffinger J."/>
            <person name="Kelley-Loughnane N."/>
            <person name="Varaljay V.A."/>
            <person name="Crookes-Goodson W.J."/>
        </authorList>
    </citation>
    <scope>NUCLEOTIDE SEQUENCE</scope>
    <source>
        <strain evidence="4">5307AH</strain>
    </source>
</reference>
<dbReference type="EMBL" id="JAODAN010000011">
    <property type="protein sequence ID" value="KAK1921148.1"/>
    <property type="molecule type" value="Genomic_DNA"/>
</dbReference>
<evidence type="ECO:0000256" key="1">
    <source>
        <dbReference type="SAM" id="MobiDB-lite"/>
    </source>
</evidence>
<accession>A0AAD9FNA7</accession>
<keyword evidence="2" id="KW-0732">Signal</keyword>
<dbReference type="Gene3D" id="2.80.10.50">
    <property type="match status" value="3"/>
</dbReference>
<feature type="compositionally biased region" description="Low complexity" evidence="1">
    <location>
        <begin position="155"/>
        <end position="179"/>
    </location>
</feature>
<feature type="domain" description="Ricin B lectin" evidence="3">
    <location>
        <begin position="25"/>
        <end position="154"/>
    </location>
</feature>
<dbReference type="SMART" id="SM00458">
    <property type="entry name" value="RICIN"/>
    <property type="match status" value="2"/>
</dbReference>
<evidence type="ECO:0000313" key="5">
    <source>
        <dbReference type="Proteomes" id="UP001182556"/>
    </source>
</evidence>
<dbReference type="Pfam" id="PF00652">
    <property type="entry name" value="Ricin_B_lectin"/>
    <property type="match status" value="2"/>
</dbReference>
<protein>
    <submittedName>
        <fullName evidence="4">Ricin B lectin domain-containing protein</fullName>
    </submittedName>
</protein>
<sequence length="345" mass="36479">MLALLALLPLLAFPAFASPTPLSKRYTNVRIRSNRSGLCLSAAPKTGVGSQVTVTSCDDFWAHTWTINPGSGSVLLGDGSSGLALDAGTNPADGGKLKVWTSYPGLYQQTWYLTDDNRIAITGGTQCLDDGGDGVGAQTWTCTTGNTNQIWYVEGTGPSPSSSSSAAPSSTPSSTPSGAYSDIPVNPNYPGDPADGGRRIRVGGRNDLCLTVQNGYAGQGTNVAISSCFSNGDYFLDEQLWDLPQGTGQVKLHRHPDLCLDAGINPGDGSKGMKIWTCLDVPQQQWTFSNGLLSTTNGQCLDVEKESGPSYNKPYQSLKSVQTWTCSQPDPYQAFQLYDGPGVGQ</sequence>
<dbReference type="Proteomes" id="UP001182556">
    <property type="component" value="Unassembled WGS sequence"/>
</dbReference>
<dbReference type="InterPro" id="IPR035992">
    <property type="entry name" value="Ricin_B-like_lectins"/>
</dbReference>
<gene>
    <name evidence="4" type="ORF">DB88DRAFT_499819</name>
</gene>
<evidence type="ECO:0000256" key="2">
    <source>
        <dbReference type="SAM" id="SignalP"/>
    </source>
</evidence>
<feature type="domain" description="Ricin B lectin" evidence="3">
    <location>
        <begin position="196"/>
        <end position="338"/>
    </location>
</feature>
<proteinExistence type="predicted"/>
<feature type="region of interest" description="Disordered" evidence="1">
    <location>
        <begin position="152"/>
        <end position="200"/>
    </location>
</feature>
<evidence type="ECO:0000313" key="4">
    <source>
        <dbReference type="EMBL" id="KAK1921148.1"/>
    </source>
</evidence>
<dbReference type="PROSITE" id="PS50231">
    <property type="entry name" value="RICIN_B_LECTIN"/>
    <property type="match status" value="2"/>
</dbReference>
<feature type="signal peptide" evidence="2">
    <location>
        <begin position="1"/>
        <end position="17"/>
    </location>
</feature>
<keyword evidence="5" id="KW-1185">Reference proteome</keyword>
<dbReference type="InterPro" id="IPR000772">
    <property type="entry name" value="Ricin_B_lectin"/>
</dbReference>
<dbReference type="CDD" id="cd00161">
    <property type="entry name" value="beta-trefoil_Ricin-like"/>
    <property type="match status" value="1"/>
</dbReference>
<dbReference type="SUPFAM" id="SSF50370">
    <property type="entry name" value="Ricin B-like lectins"/>
    <property type="match status" value="2"/>
</dbReference>